<evidence type="ECO:0000256" key="2">
    <source>
        <dbReference type="ARBA" id="ARBA00023125"/>
    </source>
</evidence>
<evidence type="ECO:0000256" key="1">
    <source>
        <dbReference type="ARBA" id="ARBA00023015"/>
    </source>
</evidence>
<dbReference type="Gene3D" id="1.10.10.60">
    <property type="entry name" value="Homeodomain-like"/>
    <property type="match status" value="1"/>
</dbReference>
<feature type="domain" description="HTH araC/xylS-type" evidence="4">
    <location>
        <begin position="176"/>
        <end position="274"/>
    </location>
</feature>
<comment type="caution">
    <text evidence="5">The sequence shown here is derived from an EMBL/GenBank/DDBJ whole genome shotgun (WGS) entry which is preliminary data.</text>
</comment>
<dbReference type="Pfam" id="PF02311">
    <property type="entry name" value="AraC_binding"/>
    <property type="match status" value="1"/>
</dbReference>
<dbReference type="SUPFAM" id="SSF51215">
    <property type="entry name" value="Regulatory protein AraC"/>
    <property type="match status" value="1"/>
</dbReference>
<organism evidence="5 6">
    <name type="scientific">Negadavirga shengliensis</name>
    <dbReference type="NCBI Taxonomy" id="1389218"/>
    <lineage>
        <taxon>Bacteria</taxon>
        <taxon>Pseudomonadati</taxon>
        <taxon>Bacteroidota</taxon>
        <taxon>Cytophagia</taxon>
        <taxon>Cytophagales</taxon>
        <taxon>Cyclobacteriaceae</taxon>
        <taxon>Negadavirga</taxon>
    </lineage>
</organism>
<keyword evidence="6" id="KW-1185">Reference proteome</keyword>
<name>A0ABV9SX26_9BACT</name>
<dbReference type="SUPFAM" id="SSF46689">
    <property type="entry name" value="Homeodomain-like"/>
    <property type="match status" value="1"/>
</dbReference>
<dbReference type="InterPro" id="IPR037923">
    <property type="entry name" value="HTH-like"/>
</dbReference>
<evidence type="ECO:0000313" key="6">
    <source>
        <dbReference type="Proteomes" id="UP001595818"/>
    </source>
</evidence>
<dbReference type="Pfam" id="PF12833">
    <property type="entry name" value="HTH_18"/>
    <property type="match status" value="1"/>
</dbReference>
<dbReference type="InterPro" id="IPR009057">
    <property type="entry name" value="Homeodomain-like_sf"/>
</dbReference>
<evidence type="ECO:0000259" key="4">
    <source>
        <dbReference type="PROSITE" id="PS01124"/>
    </source>
</evidence>
<dbReference type="PANTHER" id="PTHR43280:SF32">
    <property type="entry name" value="TRANSCRIPTIONAL REGULATORY PROTEIN"/>
    <property type="match status" value="1"/>
</dbReference>
<keyword evidence="1" id="KW-0805">Transcription regulation</keyword>
<dbReference type="Proteomes" id="UP001595818">
    <property type="component" value="Unassembled WGS sequence"/>
</dbReference>
<dbReference type="EMBL" id="JBHSJJ010000002">
    <property type="protein sequence ID" value="MFC4870876.1"/>
    <property type="molecule type" value="Genomic_DNA"/>
</dbReference>
<dbReference type="RefSeq" id="WP_377061826.1">
    <property type="nucleotide sequence ID" value="NZ_JBHSJJ010000002.1"/>
</dbReference>
<sequence>MKPNEILTKEKLESDETFKISRFKEKIKKTRPHKHGGYYELIFLNQGEGFHWIEEESYLVCPPDLYFMKPDQLHCWQFTSIPKGYVVLFKEAFLDPLSEAPLIRLISQLNAVNRVKLDGIIDLNPVFETIFEVYKNETPYTTDIILGYLRSLFAMILKFSPAQSTKQMEPIQSPYDRFIHLIQKHCPHIHQVREYAGLLNISPQNLNALCKKQNGSSARDHISRQMLIEAKRNILHTDKSINELADHLRFNDASYFVKFFKKHTGETPFQFREKYFEGENSAKT</sequence>
<evidence type="ECO:0000256" key="3">
    <source>
        <dbReference type="ARBA" id="ARBA00023163"/>
    </source>
</evidence>
<dbReference type="PROSITE" id="PS01124">
    <property type="entry name" value="HTH_ARAC_FAMILY_2"/>
    <property type="match status" value="1"/>
</dbReference>
<dbReference type="SMART" id="SM00342">
    <property type="entry name" value="HTH_ARAC"/>
    <property type="match status" value="1"/>
</dbReference>
<proteinExistence type="predicted"/>
<dbReference type="InterPro" id="IPR003313">
    <property type="entry name" value="AraC-bd"/>
</dbReference>
<evidence type="ECO:0000313" key="5">
    <source>
        <dbReference type="EMBL" id="MFC4870876.1"/>
    </source>
</evidence>
<dbReference type="PANTHER" id="PTHR43280">
    <property type="entry name" value="ARAC-FAMILY TRANSCRIPTIONAL REGULATOR"/>
    <property type="match status" value="1"/>
</dbReference>
<dbReference type="InterPro" id="IPR018060">
    <property type="entry name" value="HTH_AraC"/>
</dbReference>
<keyword evidence="3" id="KW-0804">Transcription</keyword>
<dbReference type="Gene3D" id="2.60.120.10">
    <property type="entry name" value="Jelly Rolls"/>
    <property type="match status" value="1"/>
</dbReference>
<keyword evidence="2" id="KW-0238">DNA-binding</keyword>
<gene>
    <name evidence="5" type="ORF">ACFPFU_04200</name>
</gene>
<protein>
    <submittedName>
        <fullName evidence="5">Helix-turn-helix domain-containing protein</fullName>
    </submittedName>
</protein>
<reference evidence="6" key="1">
    <citation type="journal article" date="2019" name="Int. J. Syst. Evol. Microbiol.">
        <title>The Global Catalogue of Microorganisms (GCM) 10K type strain sequencing project: providing services to taxonomists for standard genome sequencing and annotation.</title>
        <authorList>
            <consortium name="The Broad Institute Genomics Platform"/>
            <consortium name="The Broad Institute Genome Sequencing Center for Infectious Disease"/>
            <person name="Wu L."/>
            <person name="Ma J."/>
        </authorList>
    </citation>
    <scope>NUCLEOTIDE SEQUENCE [LARGE SCALE GENOMIC DNA]</scope>
    <source>
        <strain evidence="6">CGMCC 4.7466</strain>
    </source>
</reference>
<dbReference type="InterPro" id="IPR014710">
    <property type="entry name" value="RmlC-like_jellyroll"/>
</dbReference>
<accession>A0ABV9SX26</accession>